<dbReference type="AlphaFoldDB" id="A0A381ZIV1"/>
<gene>
    <name evidence="2" type="ORF">METZ01_LOCUS142024</name>
</gene>
<evidence type="ECO:0000313" key="2">
    <source>
        <dbReference type="EMBL" id="SVA89170.1"/>
    </source>
</evidence>
<sequence length="131" mass="14060">MGGLPGQGGGLKSGVSQFLISKTFNPDGTPKAGANVTKWGPGQGPKDSLPKSPQTTQKKVGVAKTRKEVLKNVPDQKIIKRGKDYRSRITSRVQTSGVTKRRDVARPNLGSRVAALLKPKTDKKKKEDKLG</sequence>
<feature type="region of interest" description="Disordered" evidence="1">
    <location>
        <begin position="92"/>
        <end position="131"/>
    </location>
</feature>
<reference evidence="2" key="1">
    <citation type="submission" date="2018-05" db="EMBL/GenBank/DDBJ databases">
        <authorList>
            <person name="Lanie J.A."/>
            <person name="Ng W.-L."/>
            <person name="Kazmierczak K.M."/>
            <person name="Andrzejewski T.M."/>
            <person name="Davidsen T.M."/>
            <person name="Wayne K.J."/>
            <person name="Tettelin H."/>
            <person name="Glass J.I."/>
            <person name="Rusch D."/>
            <person name="Podicherti R."/>
            <person name="Tsui H.-C.T."/>
            <person name="Winkler M.E."/>
        </authorList>
    </citation>
    <scope>NUCLEOTIDE SEQUENCE</scope>
</reference>
<name>A0A381ZIV1_9ZZZZ</name>
<accession>A0A381ZIV1</accession>
<protein>
    <submittedName>
        <fullName evidence="2">Uncharacterized protein</fullName>
    </submittedName>
</protein>
<feature type="region of interest" description="Disordered" evidence="1">
    <location>
        <begin position="21"/>
        <end position="63"/>
    </location>
</feature>
<evidence type="ECO:0000256" key="1">
    <source>
        <dbReference type="SAM" id="MobiDB-lite"/>
    </source>
</evidence>
<organism evidence="2">
    <name type="scientific">marine metagenome</name>
    <dbReference type="NCBI Taxonomy" id="408172"/>
    <lineage>
        <taxon>unclassified sequences</taxon>
        <taxon>metagenomes</taxon>
        <taxon>ecological metagenomes</taxon>
    </lineage>
</organism>
<dbReference type="EMBL" id="UINC01021501">
    <property type="protein sequence ID" value="SVA89170.1"/>
    <property type="molecule type" value="Genomic_DNA"/>
</dbReference>
<proteinExistence type="predicted"/>